<comment type="caution">
    <text evidence="2">The sequence shown here is derived from an EMBL/GenBank/DDBJ whole genome shotgun (WGS) entry which is preliminary data.</text>
</comment>
<evidence type="ECO:0000313" key="3">
    <source>
        <dbReference type="Proteomes" id="UP000499080"/>
    </source>
</evidence>
<reference evidence="2 3" key="1">
    <citation type="journal article" date="2019" name="Sci. Rep.">
        <title>Orb-weaving spider Araneus ventricosus genome elucidates the spidroin gene catalogue.</title>
        <authorList>
            <person name="Kono N."/>
            <person name="Nakamura H."/>
            <person name="Ohtoshi R."/>
            <person name="Moran D.A.P."/>
            <person name="Shinohara A."/>
            <person name="Yoshida Y."/>
            <person name="Fujiwara M."/>
            <person name="Mori M."/>
            <person name="Tomita M."/>
            <person name="Arakawa K."/>
        </authorList>
    </citation>
    <scope>NUCLEOTIDE SEQUENCE [LARGE SCALE GENOMIC DNA]</scope>
</reference>
<gene>
    <name evidence="2" type="ORF">AVEN_32226_1</name>
</gene>
<accession>A0A4Y2E5V6</accession>
<feature type="non-terminal residue" evidence="2">
    <location>
        <position position="1"/>
    </location>
</feature>
<protein>
    <submittedName>
        <fullName evidence="2">Uncharacterized protein</fullName>
    </submittedName>
</protein>
<evidence type="ECO:0000256" key="1">
    <source>
        <dbReference type="SAM" id="MobiDB-lite"/>
    </source>
</evidence>
<organism evidence="2 3">
    <name type="scientific">Araneus ventricosus</name>
    <name type="common">Orbweaver spider</name>
    <name type="synonym">Epeira ventricosa</name>
    <dbReference type="NCBI Taxonomy" id="182803"/>
    <lineage>
        <taxon>Eukaryota</taxon>
        <taxon>Metazoa</taxon>
        <taxon>Ecdysozoa</taxon>
        <taxon>Arthropoda</taxon>
        <taxon>Chelicerata</taxon>
        <taxon>Arachnida</taxon>
        <taxon>Araneae</taxon>
        <taxon>Araneomorphae</taxon>
        <taxon>Entelegynae</taxon>
        <taxon>Araneoidea</taxon>
        <taxon>Araneidae</taxon>
        <taxon>Araneus</taxon>
    </lineage>
</organism>
<sequence length="52" mass="5696">GGAFPYMPPHDVGGEGMGPPPSSCGGLYSRNWLGWTSWPWDEDQETSWLLVS</sequence>
<keyword evidence="3" id="KW-1185">Reference proteome</keyword>
<dbReference type="EMBL" id="BGPR01245381">
    <property type="protein sequence ID" value="GBM24291.1"/>
    <property type="molecule type" value="Genomic_DNA"/>
</dbReference>
<evidence type="ECO:0000313" key="2">
    <source>
        <dbReference type="EMBL" id="GBM24291.1"/>
    </source>
</evidence>
<dbReference type="AlphaFoldDB" id="A0A4Y2E5V6"/>
<name>A0A4Y2E5V6_ARAVE</name>
<dbReference type="Proteomes" id="UP000499080">
    <property type="component" value="Unassembled WGS sequence"/>
</dbReference>
<proteinExistence type="predicted"/>
<feature type="region of interest" description="Disordered" evidence="1">
    <location>
        <begin position="1"/>
        <end position="20"/>
    </location>
</feature>